<evidence type="ECO:0000313" key="3">
    <source>
        <dbReference type="Proteomes" id="UP000886653"/>
    </source>
</evidence>
<keyword evidence="3" id="KW-1185">Reference proteome</keyword>
<evidence type="ECO:0000256" key="1">
    <source>
        <dbReference type="SAM" id="SignalP"/>
    </source>
</evidence>
<accession>A0A9P6N986</accession>
<feature type="chain" id="PRO_5040475576" evidence="1">
    <location>
        <begin position="23"/>
        <end position="172"/>
    </location>
</feature>
<sequence length="172" mass="19151">MFIGLKSLTVFVIVAFLGSVVAMPLEVPHASNEITEVKDNTIIQKFYGNRVNSFGRGLVRSTWGGLMVPNQWGTSQLFIYGDHWGSFHQNRFLQYPFVNSIPTDYYSTVPSFPTGFCGILNTSPLLTYNSYNLWSTNGCGGNVNSCLYSNNVNFGVFPGACNGYLNYRSAFF</sequence>
<gene>
    <name evidence="2" type="ORF">CROQUDRAFT_725184</name>
</gene>
<dbReference type="AlphaFoldDB" id="A0A9P6N986"/>
<evidence type="ECO:0000313" key="2">
    <source>
        <dbReference type="EMBL" id="KAG0142316.1"/>
    </source>
</evidence>
<reference evidence="2" key="1">
    <citation type="submission" date="2013-11" db="EMBL/GenBank/DDBJ databases">
        <title>Genome sequence of the fusiform rust pathogen reveals effectors for host alternation and coevolution with pine.</title>
        <authorList>
            <consortium name="DOE Joint Genome Institute"/>
            <person name="Smith K."/>
            <person name="Pendleton A."/>
            <person name="Kubisiak T."/>
            <person name="Anderson C."/>
            <person name="Salamov A."/>
            <person name="Aerts A."/>
            <person name="Riley R."/>
            <person name="Clum A."/>
            <person name="Lindquist E."/>
            <person name="Ence D."/>
            <person name="Campbell M."/>
            <person name="Kronenberg Z."/>
            <person name="Feau N."/>
            <person name="Dhillon B."/>
            <person name="Hamelin R."/>
            <person name="Burleigh J."/>
            <person name="Smith J."/>
            <person name="Yandell M."/>
            <person name="Nelson C."/>
            <person name="Grigoriev I."/>
            <person name="Davis J."/>
        </authorList>
    </citation>
    <scope>NUCLEOTIDE SEQUENCE</scope>
    <source>
        <strain evidence="2">G11</strain>
    </source>
</reference>
<name>A0A9P6N986_9BASI</name>
<keyword evidence="1" id="KW-0732">Signal</keyword>
<organism evidence="2 3">
    <name type="scientific">Cronartium quercuum f. sp. fusiforme G11</name>
    <dbReference type="NCBI Taxonomy" id="708437"/>
    <lineage>
        <taxon>Eukaryota</taxon>
        <taxon>Fungi</taxon>
        <taxon>Dikarya</taxon>
        <taxon>Basidiomycota</taxon>
        <taxon>Pucciniomycotina</taxon>
        <taxon>Pucciniomycetes</taxon>
        <taxon>Pucciniales</taxon>
        <taxon>Coleosporiaceae</taxon>
        <taxon>Cronartium</taxon>
    </lineage>
</organism>
<dbReference type="Proteomes" id="UP000886653">
    <property type="component" value="Unassembled WGS sequence"/>
</dbReference>
<dbReference type="EMBL" id="MU167352">
    <property type="protein sequence ID" value="KAG0142316.1"/>
    <property type="molecule type" value="Genomic_DNA"/>
</dbReference>
<proteinExistence type="predicted"/>
<feature type="signal peptide" evidence="1">
    <location>
        <begin position="1"/>
        <end position="22"/>
    </location>
</feature>
<comment type="caution">
    <text evidence="2">The sequence shown here is derived from an EMBL/GenBank/DDBJ whole genome shotgun (WGS) entry which is preliminary data.</text>
</comment>
<protein>
    <submittedName>
        <fullName evidence="2">Uncharacterized protein</fullName>
    </submittedName>
</protein>